<protein>
    <submittedName>
        <fullName evidence="2">Uncharacterized protein</fullName>
    </submittedName>
</protein>
<feature type="compositionally biased region" description="Polar residues" evidence="1">
    <location>
        <begin position="525"/>
        <end position="540"/>
    </location>
</feature>
<gene>
    <name evidence="2" type="ORF">VP01_9g2</name>
</gene>
<organism evidence="2 3">
    <name type="scientific">Puccinia sorghi</name>
    <dbReference type="NCBI Taxonomy" id="27349"/>
    <lineage>
        <taxon>Eukaryota</taxon>
        <taxon>Fungi</taxon>
        <taxon>Dikarya</taxon>
        <taxon>Basidiomycota</taxon>
        <taxon>Pucciniomycotina</taxon>
        <taxon>Pucciniomycetes</taxon>
        <taxon>Pucciniales</taxon>
        <taxon>Pucciniaceae</taxon>
        <taxon>Puccinia</taxon>
    </lineage>
</organism>
<sequence length="590" mass="67329">MVNFTPSKYTFNSVNKNSLQPPFADVKPGKRLLIFCLESTEVTSFPFIDFHSLPHFPNLVAPVTRPKVKAMCTHCLARFKGAPLYLKRQFVHVAFVFWPGVCPPCRSGPRFPIPNPLHSSVHRQISSIILCTIANKDSTAWKSCGEVSSQAYLVRSLPADVMPRKTPSSYMHCKICHKEGFWGFGDHIILLSVIICSYCSTTKKKKKKKNLLNCLVDMQHAPAKLPSKLHLFVCGDVLAQSLCIKAWLNHFGRMVVVRTEASWDFLHVNYRHVEGMVELILAHMGVLKNPPQLHRKSFCFHSGKAMKYYRVVSLKLDLVWIINIFLILMDCACCQSVEENAASDQIDWEARFRRLWSWKLGTPKIKFQASQDPHQNTHITGKSLPASPFACRCRGNLLQVRTWVLSIMDPGKTCKYLLTRLRQKFDQLSIKKKKMEHPRKPPEEVIDEYPFSKKQVNSYNLFSRGLSSIPDDVCTLDPLLRSRDGLISISLTTLFQQYSNSPQEKAEAETEMPVPRTKKIETERNSQSLIPSKTPNTTINKTRKTKSGSYSPQYIMKVVHREKKKEEERKGAFLSVSVRISSIQQSDGSR</sequence>
<dbReference type="Proteomes" id="UP000037035">
    <property type="component" value="Unassembled WGS sequence"/>
</dbReference>
<dbReference type="VEuPathDB" id="FungiDB:VP01_9g2"/>
<reference evidence="2 3" key="1">
    <citation type="submission" date="2015-08" db="EMBL/GenBank/DDBJ databases">
        <title>Next Generation Sequencing and Analysis of the Genome of Puccinia sorghi L Schw, the Causal Agent of Maize Common Rust.</title>
        <authorList>
            <person name="Rochi L."/>
            <person name="Burguener G."/>
            <person name="Darino M."/>
            <person name="Turjanski A."/>
            <person name="Kreff E."/>
            <person name="Dieguez M.J."/>
            <person name="Sacco F."/>
        </authorList>
    </citation>
    <scope>NUCLEOTIDE SEQUENCE [LARGE SCALE GENOMIC DNA]</scope>
    <source>
        <strain evidence="2 3">RO10H11247</strain>
    </source>
</reference>
<dbReference type="AlphaFoldDB" id="A0A0L6U544"/>
<comment type="caution">
    <text evidence="2">The sequence shown here is derived from an EMBL/GenBank/DDBJ whole genome shotgun (WGS) entry which is preliminary data.</text>
</comment>
<dbReference type="EMBL" id="LAVV01015715">
    <property type="protein sequence ID" value="KNZ43644.1"/>
    <property type="molecule type" value="Genomic_DNA"/>
</dbReference>
<proteinExistence type="predicted"/>
<name>A0A0L6U544_9BASI</name>
<evidence type="ECO:0000256" key="1">
    <source>
        <dbReference type="SAM" id="MobiDB-lite"/>
    </source>
</evidence>
<evidence type="ECO:0000313" key="2">
    <source>
        <dbReference type="EMBL" id="KNZ43644.1"/>
    </source>
</evidence>
<keyword evidence="3" id="KW-1185">Reference proteome</keyword>
<accession>A0A0L6U544</accession>
<feature type="region of interest" description="Disordered" evidence="1">
    <location>
        <begin position="521"/>
        <end position="552"/>
    </location>
</feature>
<evidence type="ECO:0000313" key="3">
    <source>
        <dbReference type="Proteomes" id="UP000037035"/>
    </source>
</evidence>